<keyword evidence="7" id="KW-0072">Autophagy</keyword>
<reference evidence="14 15" key="1">
    <citation type="journal article" date="2020" name="ISME J.">
        <title>Uncovering the hidden diversity of litter-decomposition mechanisms in mushroom-forming fungi.</title>
        <authorList>
            <person name="Floudas D."/>
            <person name="Bentzer J."/>
            <person name="Ahren D."/>
            <person name="Johansson T."/>
            <person name="Persson P."/>
            <person name="Tunlid A."/>
        </authorList>
    </citation>
    <scope>NUCLEOTIDE SEQUENCE [LARGE SCALE GENOMIC DNA]</scope>
    <source>
        <strain evidence="14 15">CBS 146.42</strain>
    </source>
</reference>
<dbReference type="GO" id="GO:0005789">
    <property type="term" value="C:endoplasmic reticulum membrane"/>
    <property type="evidence" value="ECO:0007669"/>
    <property type="project" value="UniProtKB-SubCell"/>
</dbReference>
<dbReference type="GO" id="GO:0000422">
    <property type="term" value="P:autophagy of mitochondrion"/>
    <property type="evidence" value="ECO:0007669"/>
    <property type="project" value="TreeGrafter"/>
</dbReference>
<dbReference type="Pfam" id="PF13329">
    <property type="entry name" value="ATG2_CAD"/>
    <property type="match status" value="1"/>
</dbReference>
<comment type="similarity">
    <text evidence="3">Belongs to the ATG2 family.</text>
</comment>
<keyword evidence="8" id="KW-0445">Lipid transport</keyword>
<dbReference type="InterPro" id="IPR026849">
    <property type="entry name" value="ATG2"/>
</dbReference>
<dbReference type="GO" id="GO:0034727">
    <property type="term" value="P:piecemeal microautophagy of the nucleus"/>
    <property type="evidence" value="ECO:0007669"/>
    <property type="project" value="TreeGrafter"/>
</dbReference>
<evidence type="ECO:0000313" key="14">
    <source>
        <dbReference type="EMBL" id="KAF5358402.1"/>
    </source>
</evidence>
<dbReference type="Proteomes" id="UP000559027">
    <property type="component" value="Unassembled WGS sequence"/>
</dbReference>
<dbReference type="GO" id="GO:0006869">
    <property type="term" value="P:lipid transport"/>
    <property type="evidence" value="ECO:0007669"/>
    <property type="project" value="UniProtKB-KW"/>
</dbReference>
<comment type="catalytic activity">
    <reaction evidence="11">
        <text>a 1,2-diacyl-sn-glycero-3-phosphoethanolamine(in) = a 1,2-diacyl-sn-glycero-3-phosphoethanolamine(out)</text>
        <dbReference type="Rhea" id="RHEA:38895"/>
        <dbReference type="ChEBI" id="CHEBI:64612"/>
    </reaction>
</comment>
<comment type="subcellular location">
    <subcellularLocation>
        <location evidence="1">Endoplasmic reticulum membrane</location>
        <topology evidence="1">Peripheral membrane protein</topology>
    </subcellularLocation>
    <subcellularLocation>
        <location evidence="2">Preautophagosomal structure membrane</location>
        <topology evidence="2">Peripheral membrane protein</topology>
    </subcellularLocation>
</comment>
<dbReference type="Gene3D" id="3.40.50.1110">
    <property type="entry name" value="SGNH hydrolase"/>
    <property type="match status" value="1"/>
</dbReference>
<evidence type="ECO:0000256" key="4">
    <source>
        <dbReference type="ARBA" id="ARBA00018070"/>
    </source>
</evidence>
<feature type="compositionally biased region" description="Basic and acidic residues" evidence="13">
    <location>
        <begin position="323"/>
        <end position="336"/>
    </location>
</feature>
<feature type="region of interest" description="Disordered" evidence="13">
    <location>
        <begin position="553"/>
        <end position="586"/>
    </location>
</feature>
<feature type="region of interest" description="Disordered" evidence="13">
    <location>
        <begin position="981"/>
        <end position="1014"/>
    </location>
</feature>
<keyword evidence="6" id="KW-0256">Endoplasmic reticulum</keyword>
<feature type="region of interest" description="Disordered" evidence="13">
    <location>
        <begin position="1414"/>
        <end position="1454"/>
    </location>
</feature>
<dbReference type="OrthoDB" id="18982at2759"/>
<evidence type="ECO:0000256" key="8">
    <source>
        <dbReference type="ARBA" id="ARBA00023055"/>
    </source>
</evidence>
<gene>
    <name evidence="14" type="ORF">D9756_001507</name>
</gene>
<evidence type="ECO:0000256" key="11">
    <source>
        <dbReference type="ARBA" id="ARBA00024615"/>
    </source>
</evidence>
<feature type="compositionally biased region" description="Polar residues" evidence="13">
    <location>
        <begin position="279"/>
        <end position="289"/>
    </location>
</feature>
<comment type="catalytic activity">
    <reaction evidence="12">
        <text>a 1,2-diacyl-sn-glycero-3-phosphocholine(in) = a 1,2-diacyl-sn-glycero-3-phosphocholine(out)</text>
        <dbReference type="Rhea" id="RHEA:38571"/>
        <dbReference type="ChEBI" id="CHEBI:57643"/>
    </reaction>
</comment>
<dbReference type="SUPFAM" id="SSF50249">
    <property type="entry name" value="Nucleic acid-binding proteins"/>
    <property type="match status" value="1"/>
</dbReference>
<keyword evidence="5" id="KW-0813">Transport</keyword>
<evidence type="ECO:0000256" key="1">
    <source>
        <dbReference type="ARBA" id="ARBA00004406"/>
    </source>
</evidence>
<dbReference type="InterPro" id="IPR036388">
    <property type="entry name" value="WH-like_DNA-bd_sf"/>
</dbReference>
<dbReference type="GO" id="GO:0000045">
    <property type="term" value="P:autophagosome assembly"/>
    <property type="evidence" value="ECO:0007669"/>
    <property type="project" value="TreeGrafter"/>
</dbReference>
<evidence type="ECO:0000256" key="12">
    <source>
        <dbReference type="ARBA" id="ARBA00024631"/>
    </source>
</evidence>
<feature type="compositionally biased region" description="Basic and acidic residues" evidence="13">
    <location>
        <begin position="554"/>
        <end position="566"/>
    </location>
</feature>
<dbReference type="InterPro" id="IPR036514">
    <property type="entry name" value="SGNH_hydro_sf"/>
</dbReference>
<dbReference type="GO" id="GO:0061908">
    <property type="term" value="C:phagophore"/>
    <property type="evidence" value="ECO:0007669"/>
    <property type="project" value="TreeGrafter"/>
</dbReference>
<organism evidence="14 15">
    <name type="scientific">Leucocoprinus leucothites</name>
    <dbReference type="NCBI Taxonomy" id="201217"/>
    <lineage>
        <taxon>Eukaryota</taxon>
        <taxon>Fungi</taxon>
        <taxon>Dikarya</taxon>
        <taxon>Basidiomycota</taxon>
        <taxon>Agaricomycotina</taxon>
        <taxon>Agaricomycetes</taxon>
        <taxon>Agaricomycetidae</taxon>
        <taxon>Agaricales</taxon>
        <taxon>Agaricineae</taxon>
        <taxon>Agaricaceae</taxon>
        <taxon>Leucocoprinus</taxon>
    </lineage>
</organism>
<dbReference type="GO" id="GO:0061709">
    <property type="term" value="P:reticulophagy"/>
    <property type="evidence" value="ECO:0007669"/>
    <property type="project" value="TreeGrafter"/>
</dbReference>
<feature type="compositionally biased region" description="Polar residues" evidence="13">
    <location>
        <begin position="1"/>
        <end position="11"/>
    </location>
</feature>
<dbReference type="PANTHER" id="PTHR13190">
    <property type="entry name" value="AUTOPHAGY-RELATED 2, ISOFORM A"/>
    <property type="match status" value="1"/>
</dbReference>
<dbReference type="GO" id="GO:0034045">
    <property type="term" value="C:phagophore assembly site membrane"/>
    <property type="evidence" value="ECO:0007669"/>
    <property type="project" value="UniProtKB-SubCell"/>
</dbReference>
<dbReference type="GO" id="GO:0061723">
    <property type="term" value="P:glycophagy"/>
    <property type="evidence" value="ECO:0007669"/>
    <property type="project" value="TreeGrafter"/>
</dbReference>
<feature type="region of interest" description="Disordered" evidence="13">
    <location>
        <begin position="190"/>
        <end position="337"/>
    </location>
</feature>
<dbReference type="Gene3D" id="1.10.10.10">
    <property type="entry name" value="Winged helix-like DNA-binding domain superfamily/Winged helix DNA-binding domain"/>
    <property type="match status" value="1"/>
</dbReference>
<feature type="region of interest" description="Disordered" evidence="13">
    <location>
        <begin position="1"/>
        <end position="40"/>
    </location>
</feature>
<dbReference type="InterPro" id="IPR012340">
    <property type="entry name" value="NA-bd_OB-fold"/>
</dbReference>
<evidence type="ECO:0000256" key="9">
    <source>
        <dbReference type="ARBA" id="ARBA00023136"/>
    </source>
</evidence>
<keyword evidence="9" id="KW-0472">Membrane</keyword>
<name>A0A8H5LIF3_9AGAR</name>
<evidence type="ECO:0000256" key="5">
    <source>
        <dbReference type="ARBA" id="ARBA00022448"/>
    </source>
</evidence>
<sequence>MSLFPSTSGNPDSLHHNLVDHRKISDSDSQTQSRAESKGGLRHVTIRQVLKAAHVETHFEIDGQEVDFIAIFANVYDVNYRGTKLDYGLDDGSGRIKAFSWVTDERGAEREVAEYRESPFTFARVIGRISEYRGIYSIQLTKINRVIKEPHEIYHHLTKAMVESLMYKHGPPSRADMESAIHAARVNYPPPEVVTAEPPQDGIPSSSGSGETKQHAAFLGPPPRTPSPEAPQTPRRAPTSVPRSQQISAPDTLPNIPQPNTVPRRKNYRIGEDFPPPRSNNGPTSPSSSRLEERHIQPLRPSLAPASPGSASPAAFAPPSPTMDRKENRFRNEDVRTVSPPRVTAYDTTLDMNVTKNKPAGRGDPYSHLSSLQRDILLTIQNSLSVLGNEEHGASIEVLVRSIARRRPGLDYTDFNDAFTFLLEEGYIYNTIDETHVAFPFYTQSVLGRCSNKDRYILALFRSDMIEFKECQSGSRRSGHQGTTIYITSAPGAGAGLRTESQLGGTLDNEALSPLMMHDSKILRLGPHWHGFLAVTRLIAFGDSFTDIGYQHGDGQHARDARDARKLHGKKNKPHGDGKPSTDNPFGVDFPSIPWTEEGTPNWVGHLITKYCPHPRFDPTSEEQSSDYCDHPLLVYNYARGGDRVAGVATQIQRLFLPKVGKKPNWAPWDADNTLFLTWVGINDCAYSFLSFPSSHFMSWFSWLPELPALNINLTLPTSIQGRFLSFVLKKTLGHFFKPGQLDVSQIDSQIGSGFVQVKDLELDSGAINAILIGSPLNFTSGTLSSATVRIPWPNPLTSTVGFSIHSLHLTFEVALPTSTTPSPDNDLASSVASVAESFLHEELTPREEASLLDSLHSDFPGALNDVTRDVPGGLDPFDVGTGEEHRSETEPGGISLFATLIERLLSRFEFDAHDIQVTLVHPDNASVTLTLPEIRYNANTKQSGSAASTAEHIVGVTRSLTLNGVLLGMKDLTMGVAHTSDLSTSHGNTNIPRVPDRTVSPCSSSSSLDDDTTVAMSQSLASLPPRPLSPYSTASSMYQSALSAVDEADEHPRESTFPRSVSPPHPDSSDDISTLEEESVFSSGSTPITIQAVTASPGSSEGHTSNQDDRMTFSLRAGIFTCALRPWHIRGLLSLSNALAVKPPQPRPRPSRPNAPMSVAGLTPFDVEGSLSLRGVVLILLPSRSSTTSNDLQQFFHHPLVPPSLPSGYTRLHVEGIQMSFNLPSQPPIAPGQNVSSAVTDYSQMTGTFFIHNLDIFAFPSCGNGDISAFPILFTDPYLPSQYTPQHLHPNELDGTLDQSLPDFDVIDWTDPNNQKKGAARLSYWRCKPKARRQTRRQAPESPAFLPMPSQTAKLLSTDQDEHVVSVKLQRLVRRTGSQLAVEGKIMPLHMLLDLETILGDNTVIDFLEEVTQGTTDSGEMGSLDMEDTDPHSLDDTPPATPRPRQASDQEKERRRLERLVLEDLDLEYDLGAAQDGTHHKTPSKSKDDTKLSLNLVALRLELRVPSPRSVPRSGALVVDIHGIELKNGPNRVDHHLRFTESPLEGPSSKQVGSQPIFSAECDRILLAHSLVDQSIATTLLSLGPLNYSGEAQLLDQPAPLRPRLSVIKSHTSSGLIIALNIELPSAHAVASKELLDGLQYFIDDASQSLERFAQRTVKVANEIPVIGDTSLIGSHFFSKTRSNSGSALMSSTSTNNSETVVKLAISEAFLRAWVPRTDTAAVSIRPFDVFTSELNVLLELKPEGKEETVVTLGVLDAKIMNVFKSGKSEPLLQLTAPRSLASTPRPLVKLRFVSITAPGTTTKETKIKLTLSDFTCNVFPDVEWVKDLELFVKSPPGTFESVIPSERTSIILKIMDGSIRAYAPTKPGAVVLYVGDADLSTEIAGSSLESTVALEVQYLSLLAIDDIGSNESEHAGLHEARGIPYWKAFGYALVVEVAETNTVVTVTKTPPIHINLNVEGIQLHLHLAADTLNSLSALTNDILSTFKPTEEEIPQEFREPAVLSGMSASRDLMASVEDIAFRRPPEVGSAPDMIQDDLPTNPEYLDESFGAAAGLREFSDDELDDLDEDLDDGSDSKNIVFTEVEPGCTFGHNGETIKVHSEGVNMVEEYYDNLPAVLSESPVGEIESKFRMRVRGGDATLLLYDGYDWVRTRKVIEEGVKEMRRRLAKIRQLVANGQVQESDMVEANAVLFNSVYIGIDQDVDMTEPGALMAAIDDELKDDVETATQSSWQSLRPTGAPVGGVGKHKPRVPKIQGKKLTRSRGPSMEFKLMGLNADVDQFYPDEILVSKTFATVRDIEILDHIKTSTWKKFLTSMRSDSRGNVRETESDMVRIELRGVRPSPGHPSEEARLRAKILPLRLYVDQDAVDFLKKFFSFKDLHEVPDQTGKPAPEAYIQLAEIFPVDLKLDYKPRRVDYRALREGRTIELMNFFHFDGAEMTLRHITLAGITGWPRLFEMLNDLWTPDVKATQLVDVISGVAPIRSMVNVGSGVADLVLLPISQYKKDGRIVRGMQKGATAFVKSTAIEAIKMGARLATGTQVILEQAENVLGGQYSDSYMTESLQISTFDDAGRLISDLDEDDSGSDLISKYAEQPTDIREGVQSAYQSLRRNLNSAAQTILAIPMEVYERSGNEGPVRSVIRAVPIAVLKPMIGASEAISKTLLGLHNTLDPNVQQENEAKYKHR</sequence>
<dbReference type="Gene3D" id="2.40.50.140">
    <property type="entry name" value="Nucleic acid-binding proteins"/>
    <property type="match status" value="1"/>
</dbReference>
<evidence type="ECO:0000256" key="6">
    <source>
        <dbReference type="ARBA" id="ARBA00022824"/>
    </source>
</evidence>
<comment type="catalytic activity">
    <reaction evidence="10">
        <text>a 1,2-diacyl-sn-glycero-3-phospho-L-serine(in) = a 1,2-diacyl-sn-glycero-3-phospho-L-serine(out)</text>
        <dbReference type="Rhea" id="RHEA:38663"/>
        <dbReference type="ChEBI" id="CHEBI:57262"/>
    </reaction>
</comment>
<dbReference type="GO" id="GO:0032266">
    <property type="term" value="F:phosphatidylinositol-3-phosphate binding"/>
    <property type="evidence" value="ECO:0007669"/>
    <property type="project" value="TreeGrafter"/>
</dbReference>
<feature type="compositionally biased region" description="Low complexity" evidence="13">
    <location>
        <begin position="301"/>
        <end position="315"/>
    </location>
</feature>
<keyword evidence="15" id="KW-1185">Reference proteome</keyword>
<dbReference type="EMBL" id="JAACJO010000005">
    <property type="protein sequence ID" value="KAF5358402.1"/>
    <property type="molecule type" value="Genomic_DNA"/>
</dbReference>
<evidence type="ECO:0000256" key="2">
    <source>
        <dbReference type="ARBA" id="ARBA00004623"/>
    </source>
</evidence>
<feature type="compositionally biased region" description="Polar residues" evidence="13">
    <location>
        <begin position="981"/>
        <end position="992"/>
    </location>
</feature>
<evidence type="ECO:0000313" key="15">
    <source>
        <dbReference type="Proteomes" id="UP000559027"/>
    </source>
</evidence>
<evidence type="ECO:0000256" key="3">
    <source>
        <dbReference type="ARBA" id="ARBA00009714"/>
    </source>
</evidence>
<protein>
    <recommendedName>
        <fullName evidence="4">Autophagy-related protein 2</fullName>
    </recommendedName>
</protein>
<feature type="compositionally biased region" description="Basic and acidic residues" evidence="13">
    <location>
        <begin position="13"/>
        <end position="26"/>
    </location>
</feature>
<feature type="compositionally biased region" description="Acidic residues" evidence="13">
    <location>
        <begin position="1070"/>
        <end position="1080"/>
    </location>
</feature>
<dbReference type="PANTHER" id="PTHR13190:SF1">
    <property type="entry name" value="AUTOPHAGY-RELATED 2, ISOFORM A"/>
    <property type="match status" value="1"/>
</dbReference>
<evidence type="ECO:0000256" key="10">
    <source>
        <dbReference type="ARBA" id="ARBA00024479"/>
    </source>
</evidence>
<dbReference type="GO" id="GO:0043495">
    <property type="term" value="F:protein-membrane adaptor activity"/>
    <property type="evidence" value="ECO:0007669"/>
    <property type="project" value="TreeGrafter"/>
</dbReference>
<evidence type="ECO:0000256" key="13">
    <source>
        <dbReference type="SAM" id="MobiDB-lite"/>
    </source>
</evidence>
<comment type="caution">
    <text evidence="14">The sequence shown here is derived from an EMBL/GenBank/DDBJ whole genome shotgun (WGS) entry which is preliminary data.</text>
</comment>
<evidence type="ECO:0000256" key="7">
    <source>
        <dbReference type="ARBA" id="ARBA00023006"/>
    </source>
</evidence>
<proteinExistence type="inferred from homology"/>
<feature type="region of interest" description="Disordered" evidence="13">
    <location>
        <begin position="1041"/>
        <end position="1087"/>
    </location>
</feature>
<accession>A0A8H5LIF3</accession>
<feature type="compositionally biased region" description="Pro residues" evidence="13">
    <location>
        <begin position="220"/>
        <end position="231"/>
    </location>
</feature>